<dbReference type="Pfam" id="PF12849">
    <property type="entry name" value="PBP_like_2"/>
    <property type="match status" value="1"/>
</dbReference>
<dbReference type="SUPFAM" id="SSF53850">
    <property type="entry name" value="Periplasmic binding protein-like II"/>
    <property type="match status" value="1"/>
</dbReference>
<dbReference type="GO" id="GO:0035435">
    <property type="term" value="P:phosphate ion transmembrane transport"/>
    <property type="evidence" value="ECO:0007669"/>
    <property type="project" value="InterPro"/>
</dbReference>
<evidence type="ECO:0000256" key="3">
    <source>
        <dbReference type="ARBA" id="ARBA00011529"/>
    </source>
</evidence>
<accession>A0A2H0LXZ5</accession>
<evidence type="ECO:0000256" key="1">
    <source>
        <dbReference type="ARBA" id="ARBA00002841"/>
    </source>
</evidence>
<sequence length="343" mass="37084">MKRKILGLTAGILMLSLLCGTAWAKKILLINGAGATFPYPLYSKWFYEYTKVDPTVNFNYQSIGSGGGQRQILAKTVDFGASDGPMSDEQLQKAPGVLFHIPMTAGAVVVTYNLPQASEKLKFSPDVLADIFLGKIKSWNDPRISLDNRGVYLPNENIIVVHRSDGSGTTSIFTDYLSSVSAAWKAKVGKGTSVNWPVGLGGKGNEGVAGLVKQTQGSIGYVELAYADNNKLAYADIKNSSGNFITPSLESTSAAVGGKLNSMPDDFRVSLVNPDGADAYPIAGLTWILAYKNQDDSQKGEKLVEFLLWAISEGQSYSSDLLYAPLPESMVRKIEEKINQIVY</sequence>
<evidence type="ECO:0000256" key="2">
    <source>
        <dbReference type="ARBA" id="ARBA00008725"/>
    </source>
</evidence>
<dbReference type="PIRSF" id="PIRSF002756">
    <property type="entry name" value="PstS"/>
    <property type="match status" value="1"/>
</dbReference>
<dbReference type="Gene3D" id="3.40.190.10">
    <property type="entry name" value="Periplasmic binding protein-like II"/>
    <property type="match status" value="2"/>
</dbReference>
<dbReference type="GO" id="GO:0042301">
    <property type="term" value="F:phosphate ion binding"/>
    <property type="evidence" value="ECO:0007669"/>
    <property type="project" value="InterPro"/>
</dbReference>
<comment type="caution">
    <text evidence="8">The sequence shown here is derived from an EMBL/GenBank/DDBJ whole genome shotgun (WGS) entry which is preliminary data.</text>
</comment>
<keyword evidence="4 6" id="KW-0813">Transport</keyword>
<evidence type="ECO:0000256" key="5">
    <source>
        <dbReference type="ARBA" id="ARBA00022592"/>
    </source>
</evidence>
<dbReference type="NCBIfam" id="TIGR00975">
    <property type="entry name" value="3a0107s03"/>
    <property type="match status" value="1"/>
</dbReference>
<name>A0A2H0LXZ5_9BACT</name>
<gene>
    <name evidence="8" type="primary">pstS</name>
    <name evidence="8" type="ORF">COV72_04075</name>
</gene>
<dbReference type="InterPro" id="IPR005673">
    <property type="entry name" value="ABC_phos-bd_PstS"/>
</dbReference>
<evidence type="ECO:0000256" key="6">
    <source>
        <dbReference type="PIRNR" id="PIRNR002756"/>
    </source>
</evidence>
<evidence type="ECO:0000313" key="9">
    <source>
        <dbReference type="Proteomes" id="UP000229641"/>
    </source>
</evidence>
<evidence type="ECO:0000256" key="4">
    <source>
        <dbReference type="ARBA" id="ARBA00022448"/>
    </source>
</evidence>
<dbReference type="CDD" id="cd13565">
    <property type="entry name" value="PBP2_PstS"/>
    <property type="match status" value="1"/>
</dbReference>
<organism evidence="8 9">
    <name type="scientific">Candidatus Ghiorseimicrobium undicola</name>
    <dbReference type="NCBI Taxonomy" id="1974746"/>
    <lineage>
        <taxon>Bacteria</taxon>
        <taxon>Pseudomonadati</taxon>
        <taxon>Candidatus Omnitrophota</taxon>
        <taxon>Candidatus Ghiorseimicrobium</taxon>
    </lineage>
</organism>
<protein>
    <recommendedName>
        <fullName evidence="6">Phosphate-binding protein</fullName>
    </recommendedName>
</protein>
<comment type="similarity">
    <text evidence="2 6">Belongs to the PstS family.</text>
</comment>
<reference evidence="8 9" key="1">
    <citation type="submission" date="2017-09" db="EMBL/GenBank/DDBJ databases">
        <title>Depth-based differentiation of microbial function through sediment-hosted aquifers and enrichment of novel symbionts in the deep terrestrial subsurface.</title>
        <authorList>
            <person name="Probst A.J."/>
            <person name="Ladd B."/>
            <person name="Jarett J.K."/>
            <person name="Geller-Mcgrath D.E."/>
            <person name="Sieber C.M."/>
            <person name="Emerson J.B."/>
            <person name="Anantharaman K."/>
            <person name="Thomas B.C."/>
            <person name="Malmstrom R."/>
            <person name="Stieglmeier M."/>
            <person name="Klingl A."/>
            <person name="Woyke T."/>
            <person name="Ryan C.M."/>
            <person name="Banfield J.F."/>
        </authorList>
    </citation>
    <scope>NUCLEOTIDE SEQUENCE [LARGE SCALE GENOMIC DNA]</scope>
    <source>
        <strain evidence="8">CG11_big_fil_rev_8_21_14_0_20_42_13</strain>
    </source>
</reference>
<feature type="domain" description="PBP" evidence="7">
    <location>
        <begin position="24"/>
        <end position="307"/>
    </location>
</feature>
<evidence type="ECO:0000313" key="8">
    <source>
        <dbReference type="EMBL" id="PIQ89247.1"/>
    </source>
</evidence>
<comment type="function">
    <text evidence="1">Part of the ABC transporter complex PstSACB involved in phosphate import.</text>
</comment>
<dbReference type="InterPro" id="IPR050962">
    <property type="entry name" value="Phosphate-bind_PstS"/>
</dbReference>
<dbReference type="PANTHER" id="PTHR42996:SF1">
    <property type="entry name" value="PHOSPHATE-BINDING PROTEIN PSTS"/>
    <property type="match status" value="1"/>
</dbReference>
<dbReference type="PANTHER" id="PTHR42996">
    <property type="entry name" value="PHOSPHATE-BINDING PROTEIN PSTS"/>
    <property type="match status" value="1"/>
</dbReference>
<dbReference type="InterPro" id="IPR024370">
    <property type="entry name" value="PBP_domain"/>
</dbReference>
<dbReference type="GO" id="GO:0043190">
    <property type="term" value="C:ATP-binding cassette (ABC) transporter complex"/>
    <property type="evidence" value="ECO:0007669"/>
    <property type="project" value="InterPro"/>
</dbReference>
<dbReference type="AlphaFoldDB" id="A0A2H0LXZ5"/>
<keyword evidence="5 6" id="KW-0592">Phosphate transport</keyword>
<comment type="subunit">
    <text evidence="3">The complex is composed of two ATP-binding proteins (PstB), two transmembrane proteins (PstC and PstA) and a solute-binding protein (PstS).</text>
</comment>
<proteinExistence type="inferred from homology"/>
<dbReference type="EMBL" id="PCWA01000062">
    <property type="protein sequence ID" value="PIQ89247.1"/>
    <property type="molecule type" value="Genomic_DNA"/>
</dbReference>
<evidence type="ECO:0000259" key="7">
    <source>
        <dbReference type="Pfam" id="PF12849"/>
    </source>
</evidence>
<dbReference type="Proteomes" id="UP000229641">
    <property type="component" value="Unassembled WGS sequence"/>
</dbReference>